<evidence type="ECO:0000313" key="2">
    <source>
        <dbReference type="EMBL" id="VEU75803.1"/>
    </source>
</evidence>
<keyword evidence="3" id="KW-1185">Reference proteome</keyword>
<evidence type="ECO:0000313" key="3">
    <source>
        <dbReference type="Proteomes" id="UP000290243"/>
    </source>
</evidence>
<protein>
    <submittedName>
        <fullName evidence="2">Uncharacterized protein</fullName>
    </submittedName>
</protein>
<dbReference type="RefSeq" id="WP_129647213.1">
    <property type="nucleotide sequence ID" value="NZ_LR215037.1"/>
</dbReference>
<reference evidence="2 3" key="1">
    <citation type="submission" date="2019-01" db="EMBL/GenBank/DDBJ databases">
        <authorList>
            <consortium name="Pathogen Informatics"/>
        </authorList>
    </citation>
    <scope>NUCLEOTIDE SEQUENCE [LARGE SCALE GENOMIC DNA]</scope>
    <source>
        <strain evidence="2 3">NCTC10168</strain>
    </source>
</reference>
<keyword evidence="1" id="KW-1133">Transmembrane helix</keyword>
<name>A0A449B5C2_9BACT</name>
<sequence>MIKNSEINLEKEKKWFKALVITTFTSYAIVFALLFSTLISYIIIHVVNKNTKNIVPSILGLITTLLFIGYIIISLLFFPKIFANKCSNYLLNQLFSTKKKFYLFFLKNLYPTNHKEVIKAYIDYRYENNENQ</sequence>
<proteinExistence type="predicted"/>
<dbReference type="KEGG" id="mmau:NCTC10168_00751"/>
<keyword evidence="1" id="KW-0472">Membrane</keyword>
<feature type="transmembrane region" description="Helical" evidence="1">
    <location>
        <begin position="20"/>
        <end position="44"/>
    </location>
</feature>
<accession>A0A449B5C2</accession>
<gene>
    <name evidence="2" type="ORF">NCTC10168_00751</name>
</gene>
<feature type="transmembrane region" description="Helical" evidence="1">
    <location>
        <begin position="56"/>
        <end position="78"/>
    </location>
</feature>
<organism evidence="2 3">
    <name type="scientific">Mycoplasmopsis maculosa</name>
    <dbReference type="NCBI Taxonomy" id="114885"/>
    <lineage>
        <taxon>Bacteria</taxon>
        <taxon>Bacillati</taxon>
        <taxon>Mycoplasmatota</taxon>
        <taxon>Mycoplasmoidales</taxon>
        <taxon>Metamycoplasmataceae</taxon>
        <taxon>Mycoplasmopsis</taxon>
    </lineage>
</organism>
<dbReference type="Proteomes" id="UP000290243">
    <property type="component" value="Chromosome"/>
</dbReference>
<dbReference type="EMBL" id="LR215037">
    <property type="protein sequence ID" value="VEU75803.1"/>
    <property type="molecule type" value="Genomic_DNA"/>
</dbReference>
<keyword evidence="1" id="KW-0812">Transmembrane</keyword>
<dbReference type="AlphaFoldDB" id="A0A449B5C2"/>
<evidence type="ECO:0000256" key="1">
    <source>
        <dbReference type="SAM" id="Phobius"/>
    </source>
</evidence>